<keyword evidence="2" id="KW-0472">Membrane</keyword>
<feature type="compositionally biased region" description="Basic and acidic residues" evidence="1">
    <location>
        <begin position="646"/>
        <end position="663"/>
    </location>
</feature>
<dbReference type="SUPFAM" id="SSF54001">
    <property type="entry name" value="Cysteine proteinases"/>
    <property type="match status" value="1"/>
</dbReference>
<evidence type="ECO:0000256" key="2">
    <source>
        <dbReference type="SAM" id="Phobius"/>
    </source>
</evidence>
<dbReference type="Pfam" id="PF01841">
    <property type="entry name" value="Transglut_core"/>
    <property type="match status" value="1"/>
</dbReference>
<evidence type="ECO:0000313" key="4">
    <source>
        <dbReference type="EMBL" id="MRG61796.1"/>
    </source>
</evidence>
<feature type="transmembrane region" description="Helical" evidence="2">
    <location>
        <begin position="21"/>
        <end position="42"/>
    </location>
</feature>
<evidence type="ECO:0000313" key="5">
    <source>
        <dbReference type="Proteomes" id="UP000431080"/>
    </source>
</evidence>
<dbReference type="InterPro" id="IPR002931">
    <property type="entry name" value="Transglutaminase-like"/>
</dbReference>
<name>A0A6I2FGS7_9MICO</name>
<dbReference type="InterPro" id="IPR052901">
    <property type="entry name" value="Bact_TGase-like"/>
</dbReference>
<keyword evidence="5" id="KW-1185">Reference proteome</keyword>
<keyword evidence="2" id="KW-0812">Transmembrane</keyword>
<dbReference type="SMART" id="SM00460">
    <property type="entry name" value="TGc"/>
    <property type="match status" value="1"/>
</dbReference>
<dbReference type="Proteomes" id="UP000431080">
    <property type="component" value="Unassembled WGS sequence"/>
</dbReference>
<comment type="caution">
    <text evidence="4">The sequence shown here is derived from an EMBL/GenBank/DDBJ whole genome shotgun (WGS) entry which is preliminary data.</text>
</comment>
<feature type="transmembrane region" description="Helical" evidence="2">
    <location>
        <begin position="252"/>
        <end position="275"/>
    </location>
</feature>
<feature type="transmembrane region" description="Helical" evidence="2">
    <location>
        <begin position="74"/>
        <end position="97"/>
    </location>
</feature>
<feature type="transmembrane region" description="Helical" evidence="2">
    <location>
        <begin position="170"/>
        <end position="197"/>
    </location>
</feature>
<dbReference type="EMBL" id="WJIF01000019">
    <property type="protein sequence ID" value="MRG61796.1"/>
    <property type="molecule type" value="Genomic_DNA"/>
</dbReference>
<feature type="transmembrane region" description="Helical" evidence="2">
    <location>
        <begin position="48"/>
        <end position="67"/>
    </location>
</feature>
<dbReference type="AlphaFoldDB" id="A0A6I2FGS7"/>
<keyword evidence="2" id="KW-1133">Transmembrane helix</keyword>
<sequence length="841" mass="87936">MTRVDPTARRRRGPRGGEDRAIALLGLGYIVAGAVLAAWAAWPIYETWRVWLVVGAGTVVGIGAAWIGRRAGGILGGLLTALLAIVGYLVIVVPVAVPSALASVDHAVRGIRDGVTGVVLGWKQVLTVEPPLGDYQAVLVPLLVVTVAGTTLAAALVLRSGRAAPFAALPVMAMAVYGIAFGTAVVGAPLVLGAVVLPAGRELAIGIASLALAAGWLILRSRMRRARAIARARAGAVRQGASSSWAAVRRNALGASLLAIALVAGVAVTPAVAALGERSVLRDEVEPAIVVQRQPSPLSTYRAWFEVDAFDEPLIEVSGDVDAFDRIGFATLDDYSGEIFHVDPDTRYTRLVHGASRGGDLAELEVTIGEGYSGVWMPVPAGLAAAPVFEGARAEALADGFHTTGTGDAIQIAADDDRVGLEPGDRYRVVAERSDASAEAARSAFAAASGTDSRLDEDAYPSLVAWLELQQVPRTGAGLIDLVDRLRDRGYLSHSVLDDASAQSWISALASSGGYGFLPSYAGHSRARIEELFAELVDQQRRAGDSPTEEMLISGVGDDEQFAVAAALVARALGFESRVVLGMRLPGAEPVPGLATCDGTCTGASMTAWTEVRAAGGDWVALDASPQYALPPTLITAGEQLPEHPTVPDDDRSEPIDPPRADSESADSAAPPATSGEDAQLVSLAVVRWIALGVGALLLLLLPLLAVLAVKTARRRSRRHLDDPELRVVAAWEELQDLYVDFGVPMPGTGSRALAAASARRPAAAELATLVDAAVFAPHPPSPDTAERAWAIVDGERAELRSTLGPMARMRTALTLRGFTARIRPRTLAGILPARPKESTP</sequence>
<dbReference type="RefSeq" id="WP_153686176.1">
    <property type="nucleotide sequence ID" value="NZ_WJIF01000019.1"/>
</dbReference>
<feature type="transmembrane region" description="Helical" evidence="2">
    <location>
        <begin position="203"/>
        <end position="219"/>
    </location>
</feature>
<proteinExistence type="predicted"/>
<dbReference type="InterPro" id="IPR038765">
    <property type="entry name" value="Papain-like_cys_pep_sf"/>
</dbReference>
<feature type="transmembrane region" description="Helical" evidence="2">
    <location>
        <begin position="689"/>
        <end position="710"/>
    </location>
</feature>
<feature type="domain" description="Transglutaminase-like" evidence="3">
    <location>
        <begin position="551"/>
        <end position="626"/>
    </location>
</feature>
<reference evidence="4 5" key="1">
    <citation type="submission" date="2019-10" db="EMBL/GenBank/DDBJ databases">
        <authorList>
            <person name="Nie G."/>
            <person name="Ming H."/>
            <person name="Yi B."/>
        </authorList>
    </citation>
    <scope>NUCLEOTIDE SEQUENCE [LARGE SCALE GENOMIC DNA]</scope>
    <source>
        <strain evidence="4 5">CFH 90414</strain>
    </source>
</reference>
<organism evidence="4 5">
    <name type="scientific">Agromyces agglutinans</name>
    <dbReference type="NCBI Taxonomy" id="2662258"/>
    <lineage>
        <taxon>Bacteria</taxon>
        <taxon>Bacillati</taxon>
        <taxon>Actinomycetota</taxon>
        <taxon>Actinomycetes</taxon>
        <taxon>Micrococcales</taxon>
        <taxon>Microbacteriaceae</taxon>
        <taxon>Agromyces</taxon>
    </lineage>
</organism>
<dbReference type="PANTHER" id="PTHR42736:SF1">
    <property type="entry name" value="PROTEIN-GLUTAMINE GAMMA-GLUTAMYLTRANSFERASE"/>
    <property type="match status" value="1"/>
</dbReference>
<accession>A0A6I2FGS7</accession>
<feature type="transmembrane region" description="Helical" evidence="2">
    <location>
        <begin position="135"/>
        <end position="158"/>
    </location>
</feature>
<feature type="compositionally biased region" description="Low complexity" evidence="1">
    <location>
        <begin position="666"/>
        <end position="675"/>
    </location>
</feature>
<gene>
    <name evidence="4" type="ORF">GE115_18225</name>
</gene>
<feature type="region of interest" description="Disordered" evidence="1">
    <location>
        <begin position="639"/>
        <end position="675"/>
    </location>
</feature>
<evidence type="ECO:0000259" key="3">
    <source>
        <dbReference type="SMART" id="SM00460"/>
    </source>
</evidence>
<dbReference type="PANTHER" id="PTHR42736">
    <property type="entry name" value="PROTEIN-GLUTAMINE GAMMA-GLUTAMYLTRANSFERASE"/>
    <property type="match status" value="1"/>
</dbReference>
<evidence type="ECO:0000256" key="1">
    <source>
        <dbReference type="SAM" id="MobiDB-lite"/>
    </source>
</evidence>
<protein>
    <recommendedName>
        <fullName evidence="3">Transglutaminase-like domain-containing protein</fullName>
    </recommendedName>
</protein>